<evidence type="ECO:0000256" key="12">
    <source>
        <dbReference type="RuleBase" id="RU361274"/>
    </source>
</evidence>
<keyword evidence="5" id="KW-0808">Transferase</keyword>
<dbReference type="InterPro" id="IPR011324">
    <property type="entry name" value="Cytotoxic_necrot_fac-like_cat"/>
</dbReference>
<dbReference type="RefSeq" id="WP_244752697.1">
    <property type="nucleotide sequence ID" value="NZ_CP095074.1"/>
</dbReference>
<evidence type="ECO:0000256" key="4">
    <source>
        <dbReference type="ARBA" id="ARBA00007353"/>
    </source>
</evidence>
<comment type="function">
    <text evidence="3">Purine nucleoside enzyme that catalyzes the phosphorolysis of adenosine and inosine nucleosides, yielding D-ribose 1-phosphate and the respective free bases, adenine and hypoxanthine. Also catalyzes the phosphorolysis of S-methyl-5'-thioadenosine into adenine and S-methyl-5-thio-alpha-D-ribose 1-phosphate. Also has adenosine deaminase activity.</text>
</comment>
<comment type="catalytic activity">
    <reaction evidence="10">
        <text>adenosine + phosphate = alpha-D-ribose 1-phosphate + adenine</text>
        <dbReference type="Rhea" id="RHEA:27642"/>
        <dbReference type="ChEBI" id="CHEBI:16335"/>
        <dbReference type="ChEBI" id="CHEBI:16708"/>
        <dbReference type="ChEBI" id="CHEBI:43474"/>
        <dbReference type="ChEBI" id="CHEBI:57720"/>
        <dbReference type="EC" id="2.4.2.1"/>
    </reaction>
    <physiologicalReaction direction="left-to-right" evidence="10">
        <dbReference type="Rhea" id="RHEA:27643"/>
    </physiologicalReaction>
</comment>
<proteinExistence type="inferred from homology"/>
<dbReference type="PANTHER" id="PTHR30616:SF2">
    <property type="entry name" value="PURINE NUCLEOSIDE PHOSPHORYLASE LACC1"/>
    <property type="match status" value="1"/>
</dbReference>
<sequence>MTEPFKHKSPRRMMCLGEYSVIAGITTRQNGYSEVPYDSLNMGLHVEDCKGHVIRNREALADELQIPLNQWVMAEQVHGTDIHVVKKDDGGRGAFDKNKAIADADGLITNQKNMLLTAFYADCVPLLFFDPKAQWIGLAHAGWKGTVHGMAEKMINKLMEQGASVDDMIMVIGPSISERNYEVDQHVMDHIPEVYKEEVSTSKMGNKYLLDLKELNKRLALDAGLNESHIHKTNLCTFEEDKLFYSHRRDQGRTGRMLTYIGLE</sequence>
<evidence type="ECO:0000313" key="13">
    <source>
        <dbReference type="EMBL" id="UOQ93093.1"/>
    </source>
</evidence>
<accession>A0ABY4GYW1</accession>
<reference evidence="13 14" key="1">
    <citation type="submission" date="2022-04" db="EMBL/GenBank/DDBJ databases">
        <title>Halobacillus sp. isolated from saltern.</title>
        <authorList>
            <person name="Won M."/>
            <person name="Lee C.-M."/>
            <person name="Woen H.-Y."/>
            <person name="Kwon S.-W."/>
        </authorList>
    </citation>
    <scope>NUCLEOTIDE SEQUENCE [LARGE SCALE GENOMIC DNA]</scope>
    <source>
        <strain evidence="13 14">SSTM10-2</strain>
    </source>
</reference>
<dbReference type="Proteomes" id="UP000831880">
    <property type="component" value="Chromosome"/>
</dbReference>
<comment type="cofactor">
    <cofactor evidence="2">
        <name>Zn(2+)</name>
        <dbReference type="ChEBI" id="CHEBI:29105"/>
    </cofactor>
</comment>
<dbReference type="NCBIfam" id="TIGR00726">
    <property type="entry name" value="peptidoglycan editing factor PgeF"/>
    <property type="match status" value="1"/>
</dbReference>
<evidence type="ECO:0000256" key="10">
    <source>
        <dbReference type="ARBA" id="ARBA00048968"/>
    </source>
</evidence>
<keyword evidence="6" id="KW-0479">Metal-binding</keyword>
<comment type="catalytic activity">
    <reaction evidence="9">
        <text>adenosine + H2O + H(+) = inosine + NH4(+)</text>
        <dbReference type="Rhea" id="RHEA:24408"/>
        <dbReference type="ChEBI" id="CHEBI:15377"/>
        <dbReference type="ChEBI" id="CHEBI:15378"/>
        <dbReference type="ChEBI" id="CHEBI:16335"/>
        <dbReference type="ChEBI" id="CHEBI:17596"/>
        <dbReference type="ChEBI" id="CHEBI:28938"/>
        <dbReference type="EC" id="3.5.4.4"/>
    </reaction>
    <physiologicalReaction direction="left-to-right" evidence="9">
        <dbReference type="Rhea" id="RHEA:24409"/>
    </physiologicalReaction>
</comment>
<evidence type="ECO:0000256" key="9">
    <source>
        <dbReference type="ARBA" id="ARBA00047989"/>
    </source>
</evidence>
<evidence type="ECO:0000256" key="11">
    <source>
        <dbReference type="ARBA" id="ARBA00049893"/>
    </source>
</evidence>
<dbReference type="CDD" id="cd16833">
    <property type="entry name" value="YfiH"/>
    <property type="match status" value="1"/>
</dbReference>
<evidence type="ECO:0000256" key="3">
    <source>
        <dbReference type="ARBA" id="ARBA00003215"/>
    </source>
</evidence>
<dbReference type="SUPFAM" id="SSF64438">
    <property type="entry name" value="CNF1/YfiH-like putative cysteine hydrolases"/>
    <property type="match status" value="1"/>
</dbReference>
<gene>
    <name evidence="13" type="primary">pgeF</name>
    <name evidence="13" type="ORF">MUO14_22315</name>
</gene>
<evidence type="ECO:0000256" key="7">
    <source>
        <dbReference type="ARBA" id="ARBA00022801"/>
    </source>
</evidence>
<dbReference type="PANTHER" id="PTHR30616">
    <property type="entry name" value="UNCHARACTERIZED PROTEIN YFIH"/>
    <property type="match status" value="1"/>
</dbReference>
<dbReference type="EMBL" id="CP095074">
    <property type="protein sequence ID" value="UOQ93093.1"/>
    <property type="molecule type" value="Genomic_DNA"/>
</dbReference>
<evidence type="ECO:0000256" key="2">
    <source>
        <dbReference type="ARBA" id="ARBA00001947"/>
    </source>
</evidence>
<dbReference type="InterPro" id="IPR003730">
    <property type="entry name" value="Cu_polyphenol_OxRdtase"/>
</dbReference>
<keyword evidence="7" id="KW-0378">Hydrolase</keyword>
<name>A0ABY4GYW1_9BACI</name>
<comment type="catalytic activity">
    <reaction evidence="11">
        <text>S-methyl-5'-thioadenosine + phosphate = 5-(methylsulfanyl)-alpha-D-ribose 1-phosphate + adenine</text>
        <dbReference type="Rhea" id="RHEA:11852"/>
        <dbReference type="ChEBI" id="CHEBI:16708"/>
        <dbReference type="ChEBI" id="CHEBI:17509"/>
        <dbReference type="ChEBI" id="CHEBI:43474"/>
        <dbReference type="ChEBI" id="CHEBI:58533"/>
        <dbReference type="EC" id="2.4.2.28"/>
    </reaction>
    <physiologicalReaction direction="left-to-right" evidence="11">
        <dbReference type="Rhea" id="RHEA:11853"/>
    </physiologicalReaction>
</comment>
<dbReference type="InterPro" id="IPR038371">
    <property type="entry name" value="Cu_polyphenol_OxRdtase_sf"/>
</dbReference>
<keyword evidence="14" id="KW-1185">Reference proteome</keyword>
<dbReference type="Pfam" id="PF02578">
    <property type="entry name" value="Cu-oxidase_4"/>
    <property type="match status" value="1"/>
</dbReference>
<dbReference type="Gene3D" id="3.60.140.10">
    <property type="entry name" value="CNF1/YfiH-like putative cysteine hydrolases"/>
    <property type="match status" value="1"/>
</dbReference>
<organism evidence="13 14">
    <name type="scientific">Halobacillus shinanisalinarum</name>
    <dbReference type="NCBI Taxonomy" id="2932258"/>
    <lineage>
        <taxon>Bacteria</taxon>
        <taxon>Bacillati</taxon>
        <taxon>Bacillota</taxon>
        <taxon>Bacilli</taxon>
        <taxon>Bacillales</taxon>
        <taxon>Bacillaceae</taxon>
        <taxon>Halobacillus</taxon>
    </lineage>
</organism>
<comment type="similarity">
    <text evidence="4 12">Belongs to the purine nucleoside phosphorylase YfiH/LACC1 family.</text>
</comment>
<evidence type="ECO:0000256" key="8">
    <source>
        <dbReference type="ARBA" id="ARBA00022833"/>
    </source>
</evidence>
<evidence type="ECO:0000256" key="6">
    <source>
        <dbReference type="ARBA" id="ARBA00022723"/>
    </source>
</evidence>
<protein>
    <recommendedName>
        <fullName evidence="12">Purine nucleoside phosphorylase</fullName>
    </recommendedName>
</protein>
<comment type="catalytic activity">
    <reaction evidence="1">
        <text>inosine + phosphate = alpha-D-ribose 1-phosphate + hypoxanthine</text>
        <dbReference type="Rhea" id="RHEA:27646"/>
        <dbReference type="ChEBI" id="CHEBI:17368"/>
        <dbReference type="ChEBI" id="CHEBI:17596"/>
        <dbReference type="ChEBI" id="CHEBI:43474"/>
        <dbReference type="ChEBI" id="CHEBI:57720"/>
        <dbReference type="EC" id="2.4.2.1"/>
    </reaction>
    <physiologicalReaction direction="left-to-right" evidence="1">
        <dbReference type="Rhea" id="RHEA:27647"/>
    </physiologicalReaction>
</comment>
<evidence type="ECO:0000256" key="1">
    <source>
        <dbReference type="ARBA" id="ARBA00000553"/>
    </source>
</evidence>
<keyword evidence="8" id="KW-0862">Zinc</keyword>
<evidence type="ECO:0000313" key="14">
    <source>
        <dbReference type="Proteomes" id="UP000831880"/>
    </source>
</evidence>
<evidence type="ECO:0000256" key="5">
    <source>
        <dbReference type="ARBA" id="ARBA00022679"/>
    </source>
</evidence>